<keyword evidence="3" id="KW-1185">Reference proteome</keyword>
<evidence type="ECO:0008006" key="4">
    <source>
        <dbReference type="Google" id="ProtNLM"/>
    </source>
</evidence>
<comment type="caution">
    <text evidence="2">The sequence shown here is derived from an EMBL/GenBank/DDBJ whole genome shotgun (WGS) entry which is preliminary data.</text>
</comment>
<feature type="chain" id="PRO_5047082087" description="Spore-associated protein A" evidence="1">
    <location>
        <begin position="31"/>
        <end position="139"/>
    </location>
</feature>
<feature type="signal peptide" evidence="1">
    <location>
        <begin position="1"/>
        <end position="30"/>
    </location>
</feature>
<keyword evidence="1" id="KW-0732">Signal</keyword>
<gene>
    <name evidence="2" type="ORF">GCM10010405_44440</name>
</gene>
<reference evidence="2 3" key="1">
    <citation type="journal article" date="2019" name="Int. J. Syst. Evol. Microbiol.">
        <title>The Global Catalogue of Microorganisms (GCM) 10K type strain sequencing project: providing services to taxonomists for standard genome sequencing and annotation.</title>
        <authorList>
            <consortium name="The Broad Institute Genomics Platform"/>
            <consortium name="The Broad Institute Genome Sequencing Center for Infectious Disease"/>
            <person name="Wu L."/>
            <person name="Ma J."/>
        </authorList>
    </citation>
    <scope>NUCLEOTIDE SEQUENCE [LARGE SCALE GENOMIC DNA]</scope>
    <source>
        <strain evidence="2 3">JCM 6305</strain>
    </source>
</reference>
<name>A0ABN3KFA1_9ACTN</name>
<accession>A0ABN3KFA1</accession>
<evidence type="ECO:0000313" key="3">
    <source>
        <dbReference type="Proteomes" id="UP001501638"/>
    </source>
</evidence>
<dbReference type="Proteomes" id="UP001501638">
    <property type="component" value="Unassembled WGS sequence"/>
</dbReference>
<organism evidence="2 3">
    <name type="scientific">Streptomyces macrosporus</name>
    <dbReference type="NCBI Taxonomy" id="44032"/>
    <lineage>
        <taxon>Bacteria</taxon>
        <taxon>Bacillati</taxon>
        <taxon>Actinomycetota</taxon>
        <taxon>Actinomycetes</taxon>
        <taxon>Kitasatosporales</taxon>
        <taxon>Streptomycetaceae</taxon>
        <taxon>Streptomyces</taxon>
    </lineage>
</organism>
<sequence>MNFYRRLGSVTAVLGLTVAGTALTTGTAQAASYNGACGSGYSVIDSMNVSDGTVYLTYNGSNGYNCVVTVSNHPGTAMVMSANLRISRNDTVWKYNEEDSGLYKYYAGPVYQYAPGSCVDWGGRVNSNYTQINYDDHCG</sequence>
<evidence type="ECO:0000313" key="2">
    <source>
        <dbReference type="EMBL" id="GAA2455555.1"/>
    </source>
</evidence>
<dbReference type="EMBL" id="BAAASZ010000031">
    <property type="protein sequence ID" value="GAA2455555.1"/>
    <property type="molecule type" value="Genomic_DNA"/>
</dbReference>
<dbReference type="RefSeq" id="WP_425583715.1">
    <property type="nucleotide sequence ID" value="NZ_BAAASZ010000031.1"/>
</dbReference>
<evidence type="ECO:0000256" key="1">
    <source>
        <dbReference type="SAM" id="SignalP"/>
    </source>
</evidence>
<proteinExistence type="predicted"/>
<protein>
    <recommendedName>
        <fullName evidence="4">Spore-associated protein A</fullName>
    </recommendedName>
</protein>